<evidence type="ECO:0000313" key="2">
    <source>
        <dbReference type="Proteomes" id="UP000247480"/>
    </source>
</evidence>
<accession>A0A2V0QSC0</accession>
<dbReference type="EMBL" id="BGJZ01000242">
    <property type="protein sequence ID" value="GBH11520.1"/>
    <property type="molecule type" value="Genomic_DNA"/>
</dbReference>
<protein>
    <submittedName>
        <fullName evidence="1">Uncharacterized protein</fullName>
    </submittedName>
</protein>
<proteinExistence type="predicted"/>
<gene>
    <name evidence="1" type="ORF">KPSA1_04961</name>
</gene>
<organism evidence="1 2">
    <name type="scientific">Pseudomonas syringae pv. actinidiae</name>
    <dbReference type="NCBI Taxonomy" id="103796"/>
    <lineage>
        <taxon>Bacteria</taxon>
        <taxon>Pseudomonadati</taxon>
        <taxon>Pseudomonadota</taxon>
        <taxon>Gammaproteobacteria</taxon>
        <taxon>Pseudomonadales</taxon>
        <taxon>Pseudomonadaceae</taxon>
        <taxon>Pseudomonas</taxon>
        <taxon>Pseudomonas syringae</taxon>
    </lineage>
</organism>
<reference evidence="1 2" key="1">
    <citation type="submission" date="2018-04" db="EMBL/GenBank/DDBJ databases">
        <title>Draft genome sequence of Pseudomonas syringae pv. actinidiae biovar 1 strains isolated from kiwifruit in Kagawa prefecture.</title>
        <authorList>
            <person name="Tabuchi M."/>
            <person name="Saito M."/>
            <person name="Fujiwara S."/>
            <person name="Sasa N."/>
            <person name="Akimitsu K."/>
            <person name="Gomi K."/>
            <person name="Konishi-Sugita S."/>
            <person name="Hamano K."/>
            <person name="Kataoka I."/>
        </authorList>
    </citation>
    <scope>NUCLEOTIDE SEQUENCE [LARGE SCALE GENOMIC DNA]</scope>
    <source>
        <strain evidence="1 2">MAFF212206</strain>
    </source>
</reference>
<dbReference type="AlphaFoldDB" id="A0A2V0QSC0"/>
<sequence>MTLLLCGEPASYPQVIAASKLKIAVRLTIVQMDFESALGVLDTP</sequence>
<comment type="caution">
    <text evidence="1">The sequence shown here is derived from an EMBL/GenBank/DDBJ whole genome shotgun (WGS) entry which is preliminary data.</text>
</comment>
<evidence type="ECO:0000313" key="1">
    <source>
        <dbReference type="EMBL" id="GBH11520.1"/>
    </source>
</evidence>
<name>A0A2V0QSC0_PSESF</name>
<dbReference type="Proteomes" id="UP000247480">
    <property type="component" value="Unassembled WGS sequence"/>
</dbReference>